<evidence type="ECO:0000256" key="1">
    <source>
        <dbReference type="ARBA" id="ARBA00000085"/>
    </source>
</evidence>
<accession>A0ABP6AWH9</accession>
<keyword evidence="6" id="KW-0418">Kinase</keyword>
<dbReference type="SUPFAM" id="SSF55874">
    <property type="entry name" value="ATPase domain of HSP90 chaperone/DNA topoisomerase II/histidine kinase"/>
    <property type="match status" value="1"/>
</dbReference>
<evidence type="ECO:0000256" key="8">
    <source>
        <dbReference type="SAM" id="MobiDB-lite"/>
    </source>
</evidence>
<dbReference type="EMBL" id="BAAARY010000011">
    <property type="protein sequence ID" value="GAA2525892.1"/>
    <property type="molecule type" value="Genomic_DNA"/>
</dbReference>
<gene>
    <name evidence="11" type="ORF">GCM10010201_25740</name>
</gene>
<dbReference type="CDD" id="cd00082">
    <property type="entry name" value="HisKA"/>
    <property type="match status" value="1"/>
</dbReference>
<comment type="caution">
    <text evidence="11">The sequence shown here is derived from an EMBL/GenBank/DDBJ whole genome shotgun (WGS) entry which is preliminary data.</text>
</comment>
<dbReference type="SUPFAM" id="SSF47384">
    <property type="entry name" value="Homodimeric domain of signal transducing histidine kinase"/>
    <property type="match status" value="1"/>
</dbReference>
<dbReference type="SUPFAM" id="SSF55785">
    <property type="entry name" value="PYP-like sensor domain (PAS domain)"/>
    <property type="match status" value="2"/>
</dbReference>
<feature type="compositionally biased region" description="Low complexity" evidence="8">
    <location>
        <begin position="1"/>
        <end position="19"/>
    </location>
</feature>
<dbReference type="SMART" id="SM00387">
    <property type="entry name" value="HATPase_c"/>
    <property type="match status" value="1"/>
</dbReference>
<dbReference type="CDD" id="cd00130">
    <property type="entry name" value="PAS"/>
    <property type="match status" value="2"/>
</dbReference>
<evidence type="ECO:0000313" key="11">
    <source>
        <dbReference type="EMBL" id="GAA2525892.1"/>
    </source>
</evidence>
<dbReference type="SMART" id="SM00388">
    <property type="entry name" value="HisKA"/>
    <property type="match status" value="1"/>
</dbReference>
<evidence type="ECO:0000256" key="7">
    <source>
        <dbReference type="ARBA" id="ARBA00023012"/>
    </source>
</evidence>
<evidence type="ECO:0000256" key="6">
    <source>
        <dbReference type="ARBA" id="ARBA00022777"/>
    </source>
</evidence>
<dbReference type="InterPro" id="IPR035965">
    <property type="entry name" value="PAS-like_dom_sf"/>
</dbReference>
<feature type="region of interest" description="Disordered" evidence="8">
    <location>
        <begin position="1"/>
        <end position="21"/>
    </location>
</feature>
<dbReference type="InterPro" id="IPR050736">
    <property type="entry name" value="Sensor_HK_Regulatory"/>
</dbReference>
<evidence type="ECO:0000256" key="5">
    <source>
        <dbReference type="ARBA" id="ARBA00022679"/>
    </source>
</evidence>
<dbReference type="CDD" id="cd00075">
    <property type="entry name" value="HATPase"/>
    <property type="match status" value="1"/>
</dbReference>
<keyword evidence="12" id="KW-1185">Reference proteome</keyword>
<dbReference type="InterPro" id="IPR013656">
    <property type="entry name" value="PAS_4"/>
</dbReference>
<keyword evidence="7" id="KW-0902">Two-component regulatory system</keyword>
<dbReference type="PROSITE" id="PS50109">
    <property type="entry name" value="HIS_KIN"/>
    <property type="match status" value="1"/>
</dbReference>
<evidence type="ECO:0000256" key="4">
    <source>
        <dbReference type="ARBA" id="ARBA00022553"/>
    </source>
</evidence>
<dbReference type="Pfam" id="PF00512">
    <property type="entry name" value="HisKA"/>
    <property type="match status" value="1"/>
</dbReference>
<dbReference type="EC" id="2.7.13.3" evidence="3"/>
<feature type="domain" description="PAS" evidence="10">
    <location>
        <begin position="159"/>
        <end position="230"/>
    </location>
</feature>
<dbReference type="Proteomes" id="UP001499978">
    <property type="component" value="Unassembled WGS sequence"/>
</dbReference>
<keyword evidence="5" id="KW-0808">Transferase</keyword>
<feature type="domain" description="Histidine kinase" evidence="9">
    <location>
        <begin position="545"/>
        <end position="760"/>
    </location>
</feature>
<dbReference type="PROSITE" id="PS50112">
    <property type="entry name" value="PAS"/>
    <property type="match status" value="1"/>
</dbReference>
<dbReference type="Pfam" id="PF08448">
    <property type="entry name" value="PAS_4"/>
    <property type="match status" value="1"/>
</dbReference>
<dbReference type="NCBIfam" id="TIGR00229">
    <property type="entry name" value="sensory_box"/>
    <property type="match status" value="1"/>
</dbReference>
<sequence>MTSGLATAARTAASPLARAQTAPGEARPWARLAARIAATPLAAVWVARAGRLALVDAHAAVGVGAGRVARLHVQAAAVLRAEAPLRLDEERTAGDPAAEAWTFAGVPIPGPDGLPLGVLGIAAPDARTWPADLGDILADLGGAIGDAWGAADRSGPRPADLDLSPVLDATPDAFLAADLAGRIVAWNAAAQSMFGWSAAEAIGRPADTLVADPAERQWLREARQRVAEAGAAATGPASRQVTAAHRDGRQFPVDMVMGLTTNGTGALFFAFLRDVSDRVAVERALEGEHSFMRALLDSLDVGVLALGDDGEIVLANEVIREMGVPVVWSRTDPDVLLPELYHSDGRPMRLRDTPLARAFVGEELTESEVVMRSPTSAVRYFSVNGRPIRGFQGDRRGAVIALSEITDRRRRQRFRDCDLAAARALAGADTVDDAAGSVAAELLRATDGLRVVIEAEDHVSGRRRVIGAAGAAAPVQNDRGGRDLRTAIALHGRSYGSIGVSDTVEPLAEELLAGVAGQLAQFLERRRTESLALELSRTKDEFIALAGHSLRTPLTSIASLTELLRAAGDDLAAERDQLLGRIQANADALRAIVEDLLDLAGLESGHIEMMLAPVDLAEIVTEGVEGVRSGAGQVELHGDVPTELPMTGDRIRLRQVVDNLLSNAVNYSPDGGRIEVRLRAVDGVAELTVADRGIGIPPSERGRLFNRFFRGASAHERGIPGTGLGLALTRVIVQRHGGDIAVVDDDGPGTTFMVRLPTAPVRPERP</sequence>
<dbReference type="InterPro" id="IPR036890">
    <property type="entry name" value="HATPase_C_sf"/>
</dbReference>
<reference evidence="12" key="1">
    <citation type="journal article" date="2019" name="Int. J. Syst. Evol. Microbiol.">
        <title>The Global Catalogue of Microorganisms (GCM) 10K type strain sequencing project: providing services to taxonomists for standard genome sequencing and annotation.</title>
        <authorList>
            <consortium name="The Broad Institute Genomics Platform"/>
            <consortium name="The Broad Institute Genome Sequencing Center for Infectious Disease"/>
            <person name="Wu L."/>
            <person name="Ma J."/>
        </authorList>
    </citation>
    <scope>NUCLEOTIDE SEQUENCE [LARGE SCALE GENOMIC DNA]</scope>
    <source>
        <strain evidence="12">JCM 3367</strain>
    </source>
</reference>
<protein>
    <recommendedName>
        <fullName evidence="3">histidine kinase</fullName>
        <ecNumber evidence="3">2.7.13.3</ecNumber>
    </recommendedName>
</protein>
<dbReference type="Gene3D" id="3.30.450.20">
    <property type="entry name" value="PAS domain"/>
    <property type="match status" value="2"/>
</dbReference>
<evidence type="ECO:0000313" key="12">
    <source>
        <dbReference type="Proteomes" id="UP001499978"/>
    </source>
</evidence>
<comment type="catalytic activity">
    <reaction evidence="1">
        <text>ATP + protein L-histidine = ADP + protein N-phospho-L-histidine.</text>
        <dbReference type="EC" id="2.7.13.3"/>
    </reaction>
</comment>
<dbReference type="Pfam" id="PF02518">
    <property type="entry name" value="HATPase_c"/>
    <property type="match status" value="1"/>
</dbReference>
<dbReference type="InterPro" id="IPR003594">
    <property type="entry name" value="HATPase_dom"/>
</dbReference>
<comment type="subcellular location">
    <subcellularLocation>
        <location evidence="2">Cell membrane</location>
    </subcellularLocation>
</comment>
<keyword evidence="4" id="KW-0597">Phosphoprotein</keyword>
<dbReference type="Gene3D" id="3.30.565.10">
    <property type="entry name" value="Histidine kinase-like ATPase, C-terminal domain"/>
    <property type="match status" value="1"/>
</dbReference>
<evidence type="ECO:0000256" key="3">
    <source>
        <dbReference type="ARBA" id="ARBA00012438"/>
    </source>
</evidence>
<dbReference type="PRINTS" id="PR00344">
    <property type="entry name" value="BCTRLSENSOR"/>
</dbReference>
<dbReference type="PANTHER" id="PTHR43711:SF1">
    <property type="entry name" value="HISTIDINE KINASE 1"/>
    <property type="match status" value="1"/>
</dbReference>
<dbReference type="InterPro" id="IPR004358">
    <property type="entry name" value="Sig_transdc_His_kin-like_C"/>
</dbReference>
<dbReference type="InterPro" id="IPR036097">
    <property type="entry name" value="HisK_dim/P_sf"/>
</dbReference>
<proteinExistence type="predicted"/>
<dbReference type="InterPro" id="IPR013767">
    <property type="entry name" value="PAS_fold"/>
</dbReference>
<dbReference type="InterPro" id="IPR005467">
    <property type="entry name" value="His_kinase_dom"/>
</dbReference>
<dbReference type="PANTHER" id="PTHR43711">
    <property type="entry name" value="TWO-COMPONENT HISTIDINE KINASE"/>
    <property type="match status" value="1"/>
</dbReference>
<dbReference type="Gene3D" id="1.10.287.130">
    <property type="match status" value="1"/>
</dbReference>
<evidence type="ECO:0000259" key="9">
    <source>
        <dbReference type="PROSITE" id="PS50109"/>
    </source>
</evidence>
<name>A0ABP6AWH9_9ACTN</name>
<dbReference type="InterPro" id="IPR003661">
    <property type="entry name" value="HisK_dim/P_dom"/>
</dbReference>
<organism evidence="11 12">
    <name type="scientific">Pilimelia columellifera subsp. columellifera</name>
    <dbReference type="NCBI Taxonomy" id="706583"/>
    <lineage>
        <taxon>Bacteria</taxon>
        <taxon>Bacillati</taxon>
        <taxon>Actinomycetota</taxon>
        <taxon>Actinomycetes</taxon>
        <taxon>Micromonosporales</taxon>
        <taxon>Micromonosporaceae</taxon>
        <taxon>Pilimelia</taxon>
    </lineage>
</organism>
<evidence type="ECO:0000259" key="10">
    <source>
        <dbReference type="PROSITE" id="PS50112"/>
    </source>
</evidence>
<evidence type="ECO:0000256" key="2">
    <source>
        <dbReference type="ARBA" id="ARBA00004236"/>
    </source>
</evidence>
<dbReference type="InterPro" id="IPR000014">
    <property type="entry name" value="PAS"/>
</dbReference>
<dbReference type="Pfam" id="PF00989">
    <property type="entry name" value="PAS"/>
    <property type="match status" value="1"/>
</dbReference>
<dbReference type="SMART" id="SM00091">
    <property type="entry name" value="PAS"/>
    <property type="match status" value="2"/>
</dbReference>